<dbReference type="CDD" id="cd08415">
    <property type="entry name" value="PBP2_LysR_opines_like"/>
    <property type="match status" value="1"/>
</dbReference>
<dbReference type="InterPro" id="IPR036390">
    <property type="entry name" value="WH_DNA-bd_sf"/>
</dbReference>
<dbReference type="InterPro" id="IPR000847">
    <property type="entry name" value="LysR_HTH_N"/>
</dbReference>
<dbReference type="Gene3D" id="1.10.10.10">
    <property type="entry name" value="Winged helix-like DNA-binding domain superfamily/Winged helix DNA-binding domain"/>
    <property type="match status" value="1"/>
</dbReference>
<evidence type="ECO:0000313" key="7">
    <source>
        <dbReference type="Proteomes" id="UP001223802"/>
    </source>
</evidence>
<dbReference type="Gene3D" id="3.40.190.290">
    <property type="match status" value="1"/>
</dbReference>
<dbReference type="EMBL" id="CP118224">
    <property type="protein sequence ID" value="WMC12353.1"/>
    <property type="molecule type" value="Genomic_DNA"/>
</dbReference>
<dbReference type="GO" id="GO:0009089">
    <property type="term" value="P:lysine biosynthetic process via diaminopimelate"/>
    <property type="evidence" value="ECO:0007669"/>
    <property type="project" value="TreeGrafter"/>
</dbReference>
<dbReference type="GO" id="GO:0010628">
    <property type="term" value="P:positive regulation of gene expression"/>
    <property type="evidence" value="ECO:0007669"/>
    <property type="project" value="TreeGrafter"/>
</dbReference>
<accession>A0AA50QBT5</accession>
<dbReference type="PANTHER" id="PTHR30427:SF1">
    <property type="entry name" value="TRANSCRIPTIONAL ACTIVATOR PROTEIN LYSR"/>
    <property type="match status" value="1"/>
</dbReference>
<dbReference type="GO" id="GO:0003700">
    <property type="term" value="F:DNA-binding transcription factor activity"/>
    <property type="evidence" value="ECO:0007669"/>
    <property type="project" value="InterPro"/>
</dbReference>
<dbReference type="InterPro" id="IPR036388">
    <property type="entry name" value="WH-like_DNA-bd_sf"/>
</dbReference>
<keyword evidence="7" id="KW-1185">Reference proteome</keyword>
<dbReference type="SUPFAM" id="SSF46785">
    <property type="entry name" value="Winged helix' DNA-binding domain"/>
    <property type="match status" value="1"/>
</dbReference>
<dbReference type="AlphaFoldDB" id="A0AA50QBT5"/>
<protein>
    <submittedName>
        <fullName evidence="6">LysR substrate-binding domain-containing protein</fullName>
    </submittedName>
</protein>
<keyword evidence="3" id="KW-0238">DNA-binding</keyword>
<keyword evidence="4" id="KW-0804">Transcription</keyword>
<dbReference type="Proteomes" id="UP001223802">
    <property type="component" value="Chromosome"/>
</dbReference>
<dbReference type="InterPro" id="IPR005119">
    <property type="entry name" value="LysR_subst-bd"/>
</dbReference>
<evidence type="ECO:0000313" key="6">
    <source>
        <dbReference type="EMBL" id="WMC12353.1"/>
    </source>
</evidence>
<dbReference type="InterPro" id="IPR037424">
    <property type="entry name" value="NocR_PBP2"/>
</dbReference>
<dbReference type="RefSeq" id="WP_306763583.1">
    <property type="nucleotide sequence ID" value="NZ_CP118224.1"/>
</dbReference>
<dbReference type="KEGG" id="ope:PU634_08310"/>
<dbReference type="Pfam" id="PF03466">
    <property type="entry name" value="LysR_substrate"/>
    <property type="match status" value="1"/>
</dbReference>
<dbReference type="PANTHER" id="PTHR30427">
    <property type="entry name" value="TRANSCRIPTIONAL ACTIVATOR PROTEIN LYSR"/>
    <property type="match status" value="1"/>
</dbReference>
<evidence type="ECO:0000259" key="5">
    <source>
        <dbReference type="PROSITE" id="PS50931"/>
    </source>
</evidence>
<comment type="similarity">
    <text evidence="1">Belongs to the LysR transcriptional regulatory family.</text>
</comment>
<dbReference type="SUPFAM" id="SSF53850">
    <property type="entry name" value="Periplasmic binding protein-like II"/>
    <property type="match status" value="1"/>
</dbReference>
<dbReference type="PRINTS" id="PR00039">
    <property type="entry name" value="HTHLYSR"/>
</dbReference>
<dbReference type="PROSITE" id="PS50931">
    <property type="entry name" value="HTH_LYSR"/>
    <property type="match status" value="1"/>
</dbReference>
<organism evidence="6 7">
    <name type="scientific">Oceanimonas pelagia</name>
    <dbReference type="NCBI Taxonomy" id="3028314"/>
    <lineage>
        <taxon>Bacteria</taxon>
        <taxon>Pseudomonadati</taxon>
        <taxon>Pseudomonadota</taxon>
        <taxon>Gammaproteobacteria</taxon>
        <taxon>Aeromonadales</taxon>
        <taxon>Aeromonadaceae</taxon>
        <taxon>Oceanimonas</taxon>
    </lineage>
</organism>
<evidence type="ECO:0000256" key="2">
    <source>
        <dbReference type="ARBA" id="ARBA00023015"/>
    </source>
</evidence>
<proteinExistence type="inferred from homology"/>
<evidence type="ECO:0000256" key="3">
    <source>
        <dbReference type="ARBA" id="ARBA00023125"/>
    </source>
</evidence>
<dbReference type="Pfam" id="PF00126">
    <property type="entry name" value="HTH_1"/>
    <property type="match status" value="1"/>
</dbReference>
<feature type="domain" description="HTH lysR-type" evidence="5">
    <location>
        <begin position="2"/>
        <end position="59"/>
    </location>
</feature>
<evidence type="ECO:0000256" key="4">
    <source>
        <dbReference type="ARBA" id="ARBA00023163"/>
    </source>
</evidence>
<keyword evidence="2" id="KW-0805">Transcription regulation</keyword>
<reference evidence="6 7" key="1">
    <citation type="submission" date="2023-02" db="EMBL/GenBank/DDBJ databases">
        <title>Complete genome sequence of a novel bacterium Oceanimonas sp. NTOU-MSR1 isolated from marine coast sediment.</title>
        <authorList>
            <person name="Yang H.-T."/>
            <person name="Chen Y.-L."/>
            <person name="Ho Y.-N."/>
        </authorList>
    </citation>
    <scope>NUCLEOTIDE SEQUENCE [LARGE SCALE GENOMIC DNA]</scope>
    <source>
        <strain evidence="6 7">NTOU-MSR1</strain>
    </source>
</reference>
<name>A0AA50QBT5_9GAMM</name>
<sequence>MLTFQQLNAFRAIMLSGTVTEAARQLHISQPAVSRLLAQLEASLGFSLFERHKSRLLATREARAFMAEVDKAFIGLDRLEQAAAGIREHRGEQLVISALPAFSLSLLPQVIARFCRRFEGVSIGLVTHRSADVQARTRATQSDIGFADAMPSEQGLDHIPWVFDCVCLLPENHPLASRNTIAPGDLHGQPLIQLEPHLDPSGRVQHLLAEAGARPLTRIHTSLVASQAGLVAAGAGLALVDPFTAEAARPLGLVSRPFAPAVPFRVDVLFPAFQPRSRLASAFLDETLAWIRERGIVMAGQGSSGPKISTGK</sequence>
<evidence type="ECO:0000256" key="1">
    <source>
        <dbReference type="ARBA" id="ARBA00009437"/>
    </source>
</evidence>
<dbReference type="GO" id="GO:0043565">
    <property type="term" value="F:sequence-specific DNA binding"/>
    <property type="evidence" value="ECO:0007669"/>
    <property type="project" value="TreeGrafter"/>
</dbReference>
<gene>
    <name evidence="6" type="ORF">PU634_08310</name>
</gene>